<dbReference type="Proteomes" id="UP000319576">
    <property type="component" value="Chromosome"/>
</dbReference>
<dbReference type="OrthoDB" id="7054716at2"/>
<dbReference type="InterPro" id="IPR007111">
    <property type="entry name" value="NACHT_NTPase"/>
</dbReference>
<dbReference type="Pfam" id="PF05729">
    <property type="entry name" value="NACHT"/>
    <property type="match status" value="1"/>
</dbReference>
<name>A0A517Y2W9_9BACT</name>
<evidence type="ECO:0000259" key="1">
    <source>
        <dbReference type="PROSITE" id="PS50837"/>
    </source>
</evidence>
<dbReference type="RefSeq" id="WP_145244211.1">
    <property type="nucleotide sequence ID" value="NZ_CP036273.1"/>
</dbReference>
<dbReference type="Gene3D" id="2.160.20.80">
    <property type="entry name" value="E3 ubiquitin-protein ligase SopA"/>
    <property type="match status" value="1"/>
</dbReference>
<accession>A0A517Y2W9</accession>
<proteinExistence type="predicted"/>
<evidence type="ECO:0000313" key="2">
    <source>
        <dbReference type="EMBL" id="QDU24014.1"/>
    </source>
</evidence>
<reference evidence="2 3" key="1">
    <citation type="submission" date="2019-02" db="EMBL/GenBank/DDBJ databases">
        <title>Deep-cultivation of Planctomycetes and their phenomic and genomic characterization uncovers novel biology.</title>
        <authorList>
            <person name="Wiegand S."/>
            <person name="Jogler M."/>
            <person name="Boedeker C."/>
            <person name="Pinto D."/>
            <person name="Vollmers J."/>
            <person name="Rivas-Marin E."/>
            <person name="Kohn T."/>
            <person name="Peeters S.H."/>
            <person name="Heuer A."/>
            <person name="Rast P."/>
            <person name="Oberbeckmann S."/>
            <person name="Bunk B."/>
            <person name="Jeske O."/>
            <person name="Meyerdierks A."/>
            <person name="Storesund J.E."/>
            <person name="Kallscheuer N."/>
            <person name="Luecker S."/>
            <person name="Lage O.M."/>
            <person name="Pohl T."/>
            <person name="Merkel B.J."/>
            <person name="Hornburger P."/>
            <person name="Mueller R.-W."/>
            <person name="Bruemmer F."/>
            <person name="Labrenz M."/>
            <person name="Spormann A.M."/>
            <person name="Op den Camp H."/>
            <person name="Overmann J."/>
            <person name="Amann R."/>
            <person name="Jetten M.S.M."/>
            <person name="Mascher T."/>
            <person name="Medema M.H."/>
            <person name="Devos D.P."/>
            <person name="Kaster A.-K."/>
            <person name="Ovreas L."/>
            <person name="Rohde M."/>
            <person name="Galperin M.Y."/>
            <person name="Jogler C."/>
        </authorList>
    </citation>
    <scope>NUCLEOTIDE SEQUENCE [LARGE SCALE GENOMIC DNA]</scope>
    <source>
        <strain evidence="2 3">ETA_A1</strain>
    </source>
</reference>
<dbReference type="PROSITE" id="PS50837">
    <property type="entry name" value="NACHT"/>
    <property type="match status" value="1"/>
</dbReference>
<dbReference type="AlphaFoldDB" id="A0A517Y2W9"/>
<evidence type="ECO:0000313" key="3">
    <source>
        <dbReference type="Proteomes" id="UP000319576"/>
    </source>
</evidence>
<gene>
    <name evidence="2" type="ORF">ETAA1_60250</name>
</gene>
<organism evidence="2 3">
    <name type="scientific">Urbifossiella limnaea</name>
    <dbReference type="NCBI Taxonomy" id="2528023"/>
    <lineage>
        <taxon>Bacteria</taxon>
        <taxon>Pseudomonadati</taxon>
        <taxon>Planctomycetota</taxon>
        <taxon>Planctomycetia</taxon>
        <taxon>Gemmatales</taxon>
        <taxon>Gemmataceae</taxon>
        <taxon>Urbifossiella</taxon>
    </lineage>
</organism>
<dbReference type="SUPFAM" id="SSF141571">
    <property type="entry name" value="Pentapeptide repeat-like"/>
    <property type="match status" value="1"/>
</dbReference>
<feature type="domain" description="NACHT" evidence="1">
    <location>
        <begin position="141"/>
        <end position="229"/>
    </location>
</feature>
<sequence>MTTTISAEDTLRETIQKDLASFADPRTTVEVTDREAHWVQRRQARTILFLAPLSQSEVPPRLRYDGTEYDYAAFFASEWMADLRGLAEAIPHELEASPNFVRSGYVDGSAAAVEDGAAVAEKAGELMTRLGAPADGQTRSKLVFLQGRAGDGKSSLLTHLAHAHALRYLRGETTWLFFYIDAQGQALARLNQAIATVLQDLRASFTYHGLSTLTRLGLVVPVVDGFDELLSSGGYDDAFASLEAFVRQLDGRGVLVASARSTFYKYTGRAAGGRVAGGREGLAVETEPVFLQPWGDRESGEYLWQRGLGTQLAAATPVEAAEKARKLLGAAADEVLSSPFLLTQFADEVAAGRLTDVDHDRFLHGVIRSFITRELTGKILNTHGDPILREDGHVRLLGALAEEMWIQETRELDQESFRTICEMVCDDLGLDPSAAKLLLERMPSHAVLTRTNRPVRVAFRHELYYGYFFAEYLERAVRRRDEVESLLARSKVSAPIAAEFAAFVRPADVPKVVETLGSLRGGASVQELLAANAGTLAAAVVRRHPAACTGVEFRGMTFDAVDLSGTALNDASFTRCTFVRADLQGTKWENVRFTNTTLIRPVLSEDTVLGVTGLRLPEGVAGVVVRRGRKDDEEYNPARVRELLVARGVVQETPPPPPLTRDQQELVNKMHDFLNCVKHTTYFTEDDFLRKGRPLSQYDGFMRLAQQAGVLEASSRGARGTKTFYRLLVDPDDLKAGESGAVTNDRIRAFWDRALGA</sequence>
<keyword evidence="3" id="KW-1185">Reference proteome</keyword>
<dbReference type="KEGG" id="uli:ETAA1_60250"/>
<protein>
    <submittedName>
        <fullName evidence="2">NACHT domain protein</fullName>
    </submittedName>
</protein>
<dbReference type="EMBL" id="CP036273">
    <property type="protein sequence ID" value="QDU24014.1"/>
    <property type="molecule type" value="Genomic_DNA"/>
</dbReference>